<feature type="compositionally biased region" description="Polar residues" evidence="6">
    <location>
        <begin position="204"/>
        <end position="217"/>
    </location>
</feature>
<comment type="caution">
    <text evidence="5">Lacks conserved residue(s) required for the propagation of feature annotation.</text>
</comment>
<dbReference type="GO" id="GO:0038098">
    <property type="term" value="P:sequestering of BMP from receptor via BMP binding"/>
    <property type="evidence" value="ECO:0007669"/>
    <property type="project" value="TreeGrafter"/>
</dbReference>
<evidence type="ECO:0000313" key="10">
    <source>
        <dbReference type="RefSeq" id="XP_026678510.1"/>
    </source>
</evidence>
<evidence type="ECO:0000313" key="12">
    <source>
        <dbReference type="RefSeq" id="XP_026678512.1"/>
    </source>
</evidence>
<feature type="chain" id="PRO_5044597827" evidence="7">
    <location>
        <begin position="18"/>
        <end position="350"/>
    </location>
</feature>
<dbReference type="InterPro" id="IPR006207">
    <property type="entry name" value="Cys_knot_C"/>
</dbReference>
<dbReference type="PANTHER" id="PTHR15283">
    <property type="entry name" value="GREMLIN 1"/>
    <property type="match status" value="1"/>
</dbReference>
<feature type="region of interest" description="Disordered" evidence="6">
    <location>
        <begin position="291"/>
        <end position="350"/>
    </location>
</feature>
<dbReference type="PaxDb" id="121845-A0A3Q0IQE1"/>
<evidence type="ECO:0000313" key="9">
    <source>
        <dbReference type="Proteomes" id="UP000079169"/>
    </source>
</evidence>
<feature type="compositionally biased region" description="Polar residues" evidence="6">
    <location>
        <begin position="172"/>
        <end position="187"/>
    </location>
</feature>
<evidence type="ECO:0000256" key="6">
    <source>
        <dbReference type="SAM" id="MobiDB-lite"/>
    </source>
</evidence>
<keyword evidence="4" id="KW-1015">Disulfide bond</keyword>
<feature type="signal peptide" evidence="7">
    <location>
        <begin position="1"/>
        <end position="17"/>
    </location>
</feature>
<dbReference type="RefSeq" id="XP_026678510.1">
    <property type="nucleotide sequence ID" value="XM_026822709.1"/>
</dbReference>
<gene>
    <name evidence="10 11 12" type="primary">LOC103507990</name>
</gene>
<reference evidence="10 11" key="1">
    <citation type="submission" date="2025-04" db="UniProtKB">
        <authorList>
            <consortium name="RefSeq"/>
        </authorList>
    </citation>
    <scope>IDENTIFICATION</scope>
</reference>
<dbReference type="InterPro" id="IPR029034">
    <property type="entry name" value="Cystine-knot_cytokine"/>
</dbReference>
<dbReference type="Pfam" id="PF03045">
    <property type="entry name" value="DAN"/>
    <property type="match status" value="1"/>
</dbReference>
<dbReference type="PANTHER" id="PTHR15283:SF5">
    <property type="entry name" value="NEUROBLASTOMA SUPPRESSOR OF TUMORIGENICITY 1"/>
    <property type="match status" value="1"/>
</dbReference>
<comment type="subcellular location">
    <subcellularLocation>
        <location evidence="1">Secreted</location>
    </subcellularLocation>
</comment>
<feature type="region of interest" description="Disordered" evidence="6">
    <location>
        <begin position="166"/>
        <end position="273"/>
    </location>
</feature>
<sequence>MKELVILLCLTSQHAIGHVISSVTHKEHKVHNIVLYPDKHSWCKTTPIKQVITHPGCKSVEIDNNVCVGACFSYSIPRTEPETQGEVLPYCDSCQPSHIKWKHVTLECPDSDYEEDNVMTKRVEMIDGCACTSCTEMHSKSPQSTVTTSASTLDVPELMSLMLETHTRQSKQDPASQSKQDPASQYKQDPAGESRQDHADQSKQDQPVTASLETGVTDSEDHKTDELDPSTFLGKSETDRVHTEKLKSTLSSLEHAHAQNHSRHHRVPGPHHSMVYPAYSIDIAEELYEKSEKTKTKASGSEVSTTTNDQQPHFRPHEGIEINLQDNLIFSPPEDKSLKDKPDSNVEEHR</sequence>
<dbReference type="GeneID" id="103507990"/>
<protein>
    <submittedName>
        <fullName evidence="10 11">Uncharacterized protein LOC103507990</fullName>
    </submittedName>
</protein>
<evidence type="ECO:0000256" key="4">
    <source>
        <dbReference type="ARBA" id="ARBA00023157"/>
    </source>
</evidence>
<feature type="compositionally biased region" description="Basic and acidic residues" evidence="6">
    <location>
        <begin position="333"/>
        <end position="350"/>
    </location>
</feature>
<feature type="domain" description="CTCK" evidence="8">
    <location>
        <begin position="43"/>
        <end position="135"/>
    </location>
</feature>
<dbReference type="RefSeq" id="XP_026678512.1">
    <property type="nucleotide sequence ID" value="XM_026822711.1"/>
</dbReference>
<feature type="compositionally biased region" description="Polar residues" evidence="6">
    <location>
        <begin position="297"/>
        <end position="311"/>
    </location>
</feature>
<dbReference type="GO" id="GO:0036122">
    <property type="term" value="F:BMP binding"/>
    <property type="evidence" value="ECO:0007669"/>
    <property type="project" value="TreeGrafter"/>
</dbReference>
<feature type="compositionally biased region" description="Basic and acidic residues" evidence="6">
    <location>
        <begin position="190"/>
        <end position="203"/>
    </location>
</feature>
<evidence type="ECO:0000313" key="11">
    <source>
        <dbReference type="RefSeq" id="XP_026678511.1"/>
    </source>
</evidence>
<dbReference type="Gene3D" id="2.10.90.10">
    <property type="entry name" value="Cystine-knot cytokines"/>
    <property type="match status" value="1"/>
</dbReference>
<keyword evidence="3 7" id="KW-0732">Signal</keyword>
<dbReference type="GO" id="GO:0009887">
    <property type="term" value="P:animal organ morphogenesis"/>
    <property type="evidence" value="ECO:0007669"/>
    <property type="project" value="TreeGrafter"/>
</dbReference>
<evidence type="ECO:0000256" key="3">
    <source>
        <dbReference type="ARBA" id="ARBA00022729"/>
    </source>
</evidence>
<evidence type="ECO:0000256" key="7">
    <source>
        <dbReference type="SAM" id="SignalP"/>
    </source>
</evidence>
<evidence type="ECO:0000259" key="8">
    <source>
        <dbReference type="PROSITE" id="PS01225"/>
    </source>
</evidence>
<evidence type="ECO:0000256" key="1">
    <source>
        <dbReference type="ARBA" id="ARBA00004613"/>
    </source>
</evidence>
<dbReference type="Proteomes" id="UP000079169">
    <property type="component" value="Unplaced"/>
</dbReference>
<organism evidence="9 11">
    <name type="scientific">Diaphorina citri</name>
    <name type="common">Asian citrus psyllid</name>
    <dbReference type="NCBI Taxonomy" id="121845"/>
    <lineage>
        <taxon>Eukaryota</taxon>
        <taxon>Metazoa</taxon>
        <taxon>Ecdysozoa</taxon>
        <taxon>Arthropoda</taxon>
        <taxon>Hexapoda</taxon>
        <taxon>Insecta</taxon>
        <taxon>Pterygota</taxon>
        <taxon>Neoptera</taxon>
        <taxon>Paraneoptera</taxon>
        <taxon>Hemiptera</taxon>
        <taxon>Sternorrhyncha</taxon>
        <taxon>Psylloidea</taxon>
        <taxon>Psyllidae</taxon>
        <taxon>Diaphorininae</taxon>
        <taxon>Diaphorina</taxon>
    </lineage>
</organism>
<dbReference type="KEGG" id="dci:103507990"/>
<name>A0A3Q0IQE1_DIACI</name>
<feature type="compositionally biased region" description="Basic and acidic residues" evidence="6">
    <location>
        <begin position="236"/>
        <end position="247"/>
    </location>
</feature>
<evidence type="ECO:0000256" key="5">
    <source>
        <dbReference type="PROSITE-ProRule" id="PRU00039"/>
    </source>
</evidence>
<dbReference type="InterPro" id="IPR004133">
    <property type="entry name" value="DAN_dom"/>
</dbReference>
<dbReference type="GO" id="GO:0005615">
    <property type="term" value="C:extracellular space"/>
    <property type="evidence" value="ECO:0007669"/>
    <property type="project" value="TreeGrafter"/>
</dbReference>
<feature type="compositionally biased region" description="Basic residues" evidence="6">
    <location>
        <begin position="258"/>
        <end position="269"/>
    </location>
</feature>
<dbReference type="SMART" id="SM00041">
    <property type="entry name" value="CT"/>
    <property type="match status" value="1"/>
</dbReference>
<dbReference type="AlphaFoldDB" id="A0A3Q0IQE1"/>
<dbReference type="RefSeq" id="XP_026678511.1">
    <property type="nucleotide sequence ID" value="XM_026822710.1"/>
</dbReference>
<dbReference type="STRING" id="121845.A0A3Q0IQE1"/>
<evidence type="ECO:0000256" key="2">
    <source>
        <dbReference type="ARBA" id="ARBA00022525"/>
    </source>
</evidence>
<dbReference type="PROSITE" id="PS01225">
    <property type="entry name" value="CTCK_2"/>
    <property type="match status" value="1"/>
</dbReference>
<keyword evidence="9" id="KW-1185">Reference proteome</keyword>
<keyword evidence="2" id="KW-0964">Secreted</keyword>
<proteinExistence type="predicted"/>
<dbReference type="GO" id="GO:0048018">
    <property type="term" value="F:receptor ligand activity"/>
    <property type="evidence" value="ECO:0007669"/>
    <property type="project" value="TreeGrafter"/>
</dbReference>
<accession>A0A3Q0IQE1</accession>